<organism evidence="10 11">
    <name type="scientific">Clytia hemisphaerica</name>
    <dbReference type="NCBI Taxonomy" id="252671"/>
    <lineage>
        <taxon>Eukaryota</taxon>
        <taxon>Metazoa</taxon>
        <taxon>Cnidaria</taxon>
        <taxon>Hydrozoa</taxon>
        <taxon>Hydroidolina</taxon>
        <taxon>Leptothecata</taxon>
        <taxon>Obeliida</taxon>
        <taxon>Clytiidae</taxon>
        <taxon>Clytia</taxon>
    </lineage>
</organism>
<dbReference type="InterPro" id="IPR004827">
    <property type="entry name" value="bZIP"/>
</dbReference>
<keyword evidence="6" id="KW-0539">Nucleus</keyword>
<feature type="coiled-coil region" evidence="7">
    <location>
        <begin position="291"/>
        <end position="332"/>
    </location>
</feature>
<evidence type="ECO:0000313" key="11">
    <source>
        <dbReference type="Proteomes" id="UP000594262"/>
    </source>
</evidence>
<evidence type="ECO:0000256" key="7">
    <source>
        <dbReference type="SAM" id="Coils"/>
    </source>
</evidence>
<proteinExistence type="inferred from homology"/>
<dbReference type="RefSeq" id="XP_066917272.1">
    <property type="nucleotide sequence ID" value="XM_067061171.1"/>
</dbReference>
<evidence type="ECO:0000256" key="4">
    <source>
        <dbReference type="ARBA" id="ARBA00023125"/>
    </source>
</evidence>
<dbReference type="SMART" id="SM00338">
    <property type="entry name" value="BRLZ"/>
    <property type="match status" value="1"/>
</dbReference>
<keyword evidence="5" id="KW-0804">Transcription</keyword>
<evidence type="ECO:0000313" key="10">
    <source>
        <dbReference type="EnsemblMetazoa" id="CLYHEMP015918.1"/>
    </source>
</evidence>
<dbReference type="PANTHER" id="PTHR13044">
    <property type="entry name" value="ACTIVATING TRANSCRIPTION FACTOR ATF 4/5"/>
    <property type="match status" value="1"/>
</dbReference>
<comment type="similarity">
    <text evidence="2">Belongs to the bZIP family.</text>
</comment>
<dbReference type="PROSITE" id="PS50217">
    <property type="entry name" value="BZIP"/>
    <property type="match status" value="1"/>
</dbReference>
<dbReference type="GeneID" id="136804573"/>
<keyword evidence="3" id="KW-0805">Transcription regulation</keyword>
<keyword evidence="11" id="KW-1185">Reference proteome</keyword>
<evidence type="ECO:0000256" key="5">
    <source>
        <dbReference type="ARBA" id="ARBA00023163"/>
    </source>
</evidence>
<dbReference type="GO" id="GO:0001228">
    <property type="term" value="F:DNA-binding transcription activator activity, RNA polymerase II-specific"/>
    <property type="evidence" value="ECO:0007669"/>
    <property type="project" value="TreeGrafter"/>
</dbReference>
<feature type="domain" description="BZIP" evidence="9">
    <location>
        <begin position="273"/>
        <end position="336"/>
    </location>
</feature>
<evidence type="ECO:0000259" key="9">
    <source>
        <dbReference type="PROSITE" id="PS50217"/>
    </source>
</evidence>
<feature type="compositionally biased region" description="Low complexity" evidence="8">
    <location>
        <begin position="238"/>
        <end position="254"/>
    </location>
</feature>
<evidence type="ECO:0000256" key="2">
    <source>
        <dbReference type="ARBA" id="ARBA00007163"/>
    </source>
</evidence>
<dbReference type="Pfam" id="PF00170">
    <property type="entry name" value="bZIP_1"/>
    <property type="match status" value="1"/>
</dbReference>
<feature type="region of interest" description="Disordered" evidence="8">
    <location>
        <begin position="228"/>
        <end position="287"/>
    </location>
</feature>
<dbReference type="GO" id="GO:0005634">
    <property type="term" value="C:nucleus"/>
    <property type="evidence" value="ECO:0007669"/>
    <property type="project" value="UniProtKB-SubCell"/>
</dbReference>
<evidence type="ECO:0000256" key="6">
    <source>
        <dbReference type="ARBA" id="ARBA00023242"/>
    </source>
</evidence>
<keyword evidence="7" id="KW-0175">Coiled coil</keyword>
<dbReference type="Proteomes" id="UP000594262">
    <property type="component" value="Unplaced"/>
</dbReference>
<dbReference type="OrthoDB" id="5961430at2759"/>
<sequence length="359" mass="39949">MSRTRISSKMEHNNKLNSLSMLPGSILNACSFNNDTDATFQLLFNNKSLENEKQSCNGYGVNNISKTNNSLLKTLDFIDSNINEYPSVKSETYTLDDLLDLENEELAQVPYYYDNASFDDESLFVPSTEILMDTALASPLSSSSDESCDLNDLLFMCDQAAETRTQEQPASVQEVTDHQYALLEDAPKADQEISLEDMLAGNTTDLSALCSLLFQAKGIETPEFSALEEQPTTVLEEPTVSAPLSPASSVTSSESESESRPARYKPYRKQKTPEQKLRKKAQNRTAATRYRVKKKDELKIMTDEADKLEETNKDLKGKVDGLRNEIDYLKNLMLDVIKARLAKGATPDALLSAAALMLK</sequence>
<keyword evidence="4" id="KW-0238">DNA-binding</keyword>
<protein>
    <recommendedName>
        <fullName evidence="9">BZIP domain-containing protein</fullName>
    </recommendedName>
</protein>
<evidence type="ECO:0000256" key="1">
    <source>
        <dbReference type="ARBA" id="ARBA00004123"/>
    </source>
</evidence>
<dbReference type="AlphaFoldDB" id="A0A7M5X1X5"/>
<name>A0A7M5X1X5_9CNID</name>
<reference evidence="10" key="1">
    <citation type="submission" date="2021-01" db="UniProtKB">
        <authorList>
            <consortium name="EnsemblMetazoa"/>
        </authorList>
    </citation>
    <scope>IDENTIFICATION</scope>
</reference>
<evidence type="ECO:0000256" key="8">
    <source>
        <dbReference type="SAM" id="MobiDB-lite"/>
    </source>
</evidence>
<dbReference type="EnsemblMetazoa" id="CLYHEMT015918.1">
    <property type="protein sequence ID" value="CLYHEMP015918.1"/>
    <property type="gene ID" value="CLYHEMG015918"/>
</dbReference>
<dbReference type="CDD" id="cd14692">
    <property type="entry name" value="bZIP_ATF4"/>
    <property type="match status" value="1"/>
</dbReference>
<comment type="subcellular location">
    <subcellularLocation>
        <location evidence="1">Nucleus</location>
    </subcellularLocation>
</comment>
<dbReference type="PROSITE" id="PS00036">
    <property type="entry name" value="BZIP_BASIC"/>
    <property type="match status" value="1"/>
</dbReference>
<evidence type="ECO:0000256" key="3">
    <source>
        <dbReference type="ARBA" id="ARBA00023015"/>
    </source>
</evidence>
<dbReference type="FunFam" id="1.20.5.170:FF:000021">
    <property type="entry name" value="Cyclic AMP-dependent transcription factor ATF-4"/>
    <property type="match status" value="1"/>
</dbReference>
<accession>A0A7M5X1X5</accession>
<dbReference type="PANTHER" id="PTHR13044:SF14">
    <property type="entry name" value="CRYPTOCEPHAL, ISOFORM A"/>
    <property type="match status" value="1"/>
</dbReference>
<dbReference type="Gene3D" id="1.20.5.170">
    <property type="match status" value="1"/>
</dbReference>
<dbReference type="SUPFAM" id="SSF57959">
    <property type="entry name" value="Leucine zipper domain"/>
    <property type="match status" value="1"/>
</dbReference>
<dbReference type="InterPro" id="IPR046347">
    <property type="entry name" value="bZIP_sf"/>
</dbReference>
<dbReference type="GO" id="GO:0000977">
    <property type="term" value="F:RNA polymerase II transcription regulatory region sequence-specific DNA binding"/>
    <property type="evidence" value="ECO:0007669"/>
    <property type="project" value="TreeGrafter"/>
</dbReference>